<evidence type="ECO:0000256" key="2">
    <source>
        <dbReference type="ARBA" id="ARBA00008520"/>
    </source>
</evidence>
<proteinExistence type="inferred from homology"/>
<dbReference type="AlphaFoldDB" id="A0A1I1F1L7"/>
<reference evidence="10 11" key="1">
    <citation type="submission" date="2016-10" db="EMBL/GenBank/DDBJ databases">
        <authorList>
            <person name="de Groot N.N."/>
        </authorList>
    </citation>
    <scope>NUCLEOTIDE SEQUENCE [LARGE SCALE GENOMIC DNA]</scope>
    <source>
        <strain evidence="10 11">CGMCC 1.10210</strain>
    </source>
</reference>
<evidence type="ECO:0000313" key="11">
    <source>
        <dbReference type="Proteomes" id="UP000182258"/>
    </source>
</evidence>
<evidence type="ECO:0000256" key="8">
    <source>
        <dbReference type="ARBA" id="ARBA00049753"/>
    </source>
</evidence>
<dbReference type="InterPro" id="IPR006059">
    <property type="entry name" value="SBP"/>
</dbReference>
<name>A0A1I1F1L7_9HYPH</name>
<keyword evidence="3" id="KW-0813">Transport</keyword>
<dbReference type="InterPro" id="IPR050490">
    <property type="entry name" value="Bact_solute-bd_prot1"/>
</dbReference>
<dbReference type="Proteomes" id="UP000182258">
    <property type="component" value="Unassembled WGS sequence"/>
</dbReference>
<evidence type="ECO:0000256" key="4">
    <source>
        <dbReference type="ARBA" id="ARBA00022597"/>
    </source>
</evidence>
<comment type="function">
    <text evidence="7">Part of a binding-protein-dependent transport system for a sugar.</text>
</comment>
<feature type="chain" id="PRO_5010271321" description="Probable sugar-binding periplasmic protein" evidence="9">
    <location>
        <begin position="24"/>
        <end position="410"/>
    </location>
</feature>
<keyword evidence="4" id="KW-0762">Sugar transport</keyword>
<dbReference type="OrthoDB" id="7819610at2"/>
<sequence length="410" mass="43774">MNWTKRLVGQAVALAMAIPAVSAADIVVYHNWASPAELAALNVLRGALEAEGNHWLPLAIPHDADGDMNVIELIDAGVPPNVFLQLQPDIYRSLEQRGQLLHLDEQFAASGVLQQLPAVVRNAITVDGAIVKAPATIHADAMIFYNRAVAKAAGVDPESWTSLDEMWADLDKVQAAGFDPIAMGAQPWQVGYLTHALVASLAAPGVYAGLYGETVDAAVLDDPSLIKVFEWLRRFQQRADDKAINRDWNMATSAVISGKALLQLQGDWMKGEWHAAGKAEARDFGCIFVPGAAHVPVTVDSWGLLGGVSPEVEAAERAFAAAVVDVTVQAHFAAAKGSTPVRVDAHGGIDACSRKVLQALDRPDFALPTPHLTATLGWVASVWDVANDFWNDPAMTPTTAIAALKAKAER</sequence>
<dbReference type="STRING" id="728005.SAMN04488059_10196"/>
<organism evidence="10 11">
    <name type="scientific">Devosia psychrophila</name>
    <dbReference type="NCBI Taxonomy" id="728005"/>
    <lineage>
        <taxon>Bacteria</taxon>
        <taxon>Pseudomonadati</taxon>
        <taxon>Pseudomonadota</taxon>
        <taxon>Alphaproteobacteria</taxon>
        <taxon>Hyphomicrobiales</taxon>
        <taxon>Devosiaceae</taxon>
        <taxon>Devosia</taxon>
    </lineage>
</organism>
<dbReference type="EMBL" id="FOMB01000001">
    <property type="protein sequence ID" value="SFB93204.1"/>
    <property type="molecule type" value="Genomic_DNA"/>
</dbReference>
<feature type="signal peptide" evidence="9">
    <location>
        <begin position="1"/>
        <end position="23"/>
    </location>
</feature>
<gene>
    <name evidence="10" type="ORF">SAMN04488059_10196</name>
</gene>
<dbReference type="PANTHER" id="PTHR43649:SF28">
    <property type="entry name" value="BINDING PROTEIN COMPONENT OF ABC SUGAR TRANSPORTER-RELATED"/>
    <property type="match status" value="1"/>
</dbReference>
<keyword evidence="5 9" id="KW-0732">Signal</keyword>
<dbReference type="GO" id="GO:0042597">
    <property type="term" value="C:periplasmic space"/>
    <property type="evidence" value="ECO:0007669"/>
    <property type="project" value="UniProtKB-SubCell"/>
</dbReference>
<evidence type="ECO:0000313" key="10">
    <source>
        <dbReference type="EMBL" id="SFB93204.1"/>
    </source>
</evidence>
<evidence type="ECO:0000256" key="3">
    <source>
        <dbReference type="ARBA" id="ARBA00022448"/>
    </source>
</evidence>
<dbReference type="RefSeq" id="WP_052952952.1">
    <property type="nucleotide sequence ID" value="NZ_FOMB01000001.1"/>
</dbReference>
<accession>A0A1I1F1L7</accession>
<dbReference type="Gene3D" id="3.40.190.10">
    <property type="entry name" value="Periplasmic binding protein-like II"/>
    <property type="match status" value="2"/>
</dbReference>
<dbReference type="Pfam" id="PF01547">
    <property type="entry name" value="SBP_bac_1"/>
    <property type="match status" value="1"/>
</dbReference>
<evidence type="ECO:0000256" key="9">
    <source>
        <dbReference type="SAM" id="SignalP"/>
    </source>
</evidence>
<keyword evidence="6" id="KW-0574">Periplasm</keyword>
<comment type="subcellular location">
    <subcellularLocation>
        <location evidence="1">Periplasm</location>
    </subcellularLocation>
</comment>
<dbReference type="SUPFAM" id="SSF53850">
    <property type="entry name" value="Periplasmic binding protein-like II"/>
    <property type="match status" value="1"/>
</dbReference>
<evidence type="ECO:0000256" key="7">
    <source>
        <dbReference type="ARBA" id="ARBA00049629"/>
    </source>
</evidence>
<evidence type="ECO:0000256" key="5">
    <source>
        <dbReference type="ARBA" id="ARBA00022729"/>
    </source>
</evidence>
<comment type="similarity">
    <text evidence="2">Belongs to the bacterial solute-binding protein 1 family.</text>
</comment>
<dbReference type="PANTHER" id="PTHR43649">
    <property type="entry name" value="ARABINOSE-BINDING PROTEIN-RELATED"/>
    <property type="match status" value="1"/>
</dbReference>
<evidence type="ECO:0000256" key="6">
    <source>
        <dbReference type="ARBA" id="ARBA00022764"/>
    </source>
</evidence>
<evidence type="ECO:0000256" key="1">
    <source>
        <dbReference type="ARBA" id="ARBA00004418"/>
    </source>
</evidence>
<protein>
    <recommendedName>
        <fullName evidence="8">Probable sugar-binding periplasmic protein</fullName>
    </recommendedName>
</protein>